<dbReference type="Proteomes" id="UP001235712">
    <property type="component" value="Unassembled WGS sequence"/>
</dbReference>
<comment type="caution">
    <text evidence="1">The sequence shown here is derived from an EMBL/GenBank/DDBJ whole genome shotgun (WGS) entry which is preliminary data.</text>
</comment>
<protein>
    <submittedName>
        <fullName evidence="1">Uncharacterized protein</fullName>
    </submittedName>
</protein>
<evidence type="ECO:0000313" key="1">
    <source>
        <dbReference type="EMBL" id="MDP9829388.1"/>
    </source>
</evidence>
<evidence type="ECO:0000313" key="2">
    <source>
        <dbReference type="Proteomes" id="UP001235712"/>
    </source>
</evidence>
<gene>
    <name evidence="1" type="ORF">J2S57_005137</name>
</gene>
<name>A0ABT9P9M2_9ACTN</name>
<dbReference type="RefSeq" id="WP_307247527.1">
    <property type="nucleotide sequence ID" value="NZ_JAUSQZ010000001.1"/>
</dbReference>
<accession>A0ABT9P9M2</accession>
<proteinExistence type="predicted"/>
<organism evidence="1 2">
    <name type="scientific">Kineosporia succinea</name>
    <dbReference type="NCBI Taxonomy" id="84632"/>
    <lineage>
        <taxon>Bacteria</taxon>
        <taxon>Bacillati</taxon>
        <taxon>Actinomycetota</taxon>
        <taxon>Actinomycetes</taxon>
        <taxon>Kineosporiales</taxon>
        <taxon>Kineosporiaceae</taxon>
        <taxon>Kineosporia</taxon>
    </lineage>
</organism>
<keyword evidence="2" id="KW-1185">Reference proteome</keyword>
<sequence length="160" mass="16667">MMKLLLQHKWAVTVAVIAAIAIVVSGRFGGRDLAPPAPTSTAPAGAYTVDSLLSVSRAAEAAQNFVRLWALPLPGDTTETWEERLDGLVTHDLGRGLQVTDLGNLPRLGLSKATPPDVRAVSTRSATVVVTLEDGSEIACEVVIYGPGYAVGSFAGIDGD</sequence>
<reference evidence="1 2" key="1">
    <citation type="submission" date="2023-07" db="EMBL/GenBank/DDBJ databases">
        <title>Sequencing the genomes of 1000 actinobacteria strains.</title>
        <authorList>
            <person name="Klenk H.-P."/>
        </authorList>
    </citation>
    <scope>NUCLEOTIDE SEQUENCE [LARGE SCALE GENOMIC DNA]</scope>
    <source>
        <strain evidence="1 2">DSM 44388</strain>
    </source>
</reference>
<dbReference type="EMBL" id="JAUSQZ010000001">
    <property type="protein sequence ID" value="MDP9829388.1"/>
    <property type="molecule type" value="Genomic_DNA"/>
</dbReference>